<comment type="caution">
    <text evidence="10">The sequence shown here is derived from an EMBL/GenBank/DDBJ whole genome shotgun (WGS) entry which is preliminary data.</text>
</comment>
<evidence type="ECO:0000256" key="5">
    <source>
        <dbReference type="ARBA" id="ARBA00022801"/>
    </source>
</evidence>
<dbReference type="SUPFAM" id="SSF51126">
    <property type="entry name" value="Pectin lyase-like"/>
    <property type="match status" value="1"/>
</dbReference>
<comment type="similarity">
    <text evidence="2 9">Belongs to the glycosyl hydrolase 28 family.</text>
</comment>
<dbReference type="InterPro" id="IPR000743">
    <property type="entry name" value="Glyco_hydro_28"/>
</dbReference>
<evidence type="ECO:0000256" key="7">
    <source>
        <dbReference type="ARBA" id="ARBA00023316"/>
    </source>
</evidence>
<dbReference type="GO" id="GO:0071555">
    <property type="term" value="P:cell wall organization"/>
    <property type="evidence" value="ECO:0007669"/>
    <property type="project" value="UniProtKB-KW"/>
</dbReference>
<proteinExistence type="inferred from homology"/>
<dbReference type="Proteomes" id="UP001642360">
    <property type="component" value="Unassembled WGS sequence"/>
</dbReference>
<dbReference type="Pfam" id="PF00295">
    <property type="entry name" value="Glyco_hydro_28"/>
    <property type="match status" value="2"/>
</dbReference>
<dbReference type="PANTHER" id="PTHR31375">
    <property type="match status" value="1"/>
</dbReference>
<evidence type="ECO:0000313" key="11">
    <source>
        <dbReference type="Proteomes" id="UP001642360"/>
    </source>
</evidence>
<evidence type="ECO:0000256" key="8">
    <source>
        <dbReference type="PROSITE-ProRule" id="PRU10052"/>
    </source>
</evidence>
<feature type="active site" evidence="8">
    <location>
        <position position="313"/>
    </location>
</feature>
<keyword evidence="3" id="KW-0134">Cell wall</keyword>
<keyword evidence="6 9" id="KW-0326">Glycosidase</keyword>
<keyword evidence="4" id="KW-0964">Secreted</keyword>
<gene>
    <name evidence="10" type="ORF">ILEXP_LOCUS34010</name>
</gene>
<evidence type="ECO:0008006" key="12">
    <source>
        <dbReference type="Google" id="ProtNLM"/>
    </source>
</evidence>
<name>A0ABC8T623_9AQUA</name>
<dbReference type="Gene3D" id="2.160.20.10">
    <property type="entry name" value="Single-stranded right-handed beta-helix, Pectin lyase-like"/>
    <property type="match status" value="1"/>
</dbReference>
<dbReference type="InterPro" id="IPR011050">
    <property type="entry name" value="Pectin_lyase_fold/virulence"/>
</dbReference>
<evidence type="ECO:0000256" key="1">
    <source>
        <dbReference type="ARBA" id="ARBA00004191"/>
    </source>
</evidence>
<comment type="subcellular location">
    <subcellularLocation>
        <location evidence="1">Secreted</location>
        <location evidence="1">Cell wall</location>
    </subcellularLocation>
</comment>
<reference evidence="10 11" key="1">
    <citation type="submission" date="2024-02" db="EMBL/GenBank/DDBJ databases">
        <authorList>
            <person name="Vignale AGUSTIN F."/>
            <person name="Sosa J E."/>
            <person name="Modenutti C."/>
        </authorList>
    </citation>
    <scope>NUCLEOTIDE SEQUENCE [LARGE SCALE GENOMIC DNA]</scope>
</reference>
<dbReference type="EMBL" id="CAUOFW020004281">
    <property type="protein sequence ID" value="CAK9164864.1"/>
    <property type="molecule type" value="Genomic_DNA"/>
</dbReference>
<keyword evidence="11" id="KW-1185">Reference proteome</keyword>
<protein>
    <recommendedName>
        <fullName evidence="12">Polygalacturonase</fullName>
    </recommendedName>
</protein>
<evidence type="ECO:0000256" key="3">
    <source>
        <dbReference type="ARBA" id="ARBA00022512"/>
    </source>
</evidence>
<sequence length="453" mass="49175">MEKNKHMVLHFCTLTRDAALVLGDQRTEQKKTPRTCIGNVASLTLLLSMVSAMYIPSESIAGQSIFNVLNYEAAFAKTWESTCNADTESVTMVIPQGKTFLVHLITWAGPCKPKNVNILLSGTILGPESPDAWKGKNPGWLLIFQGVKGLNISGSGTIEGRGKGWWDISCALHPQLEAPKALWSPSLLASFLASLHLSRCKIANQFSHLKQGCIKLAPMVLSFINCTKVYMNNISFVNSPQTHVGVSGCYGVNFKFLSINSPASSPNTDGIHISRSRRVSIDSTNIGSGDDCISIGDQTSNIYITDVSCGPGHGVSIGSLGRSGNEVQVENITMTRVHFYNTTNRARIKTWQKTGVHVSDVRYSGTFGTSKTKLAINLNCSDAVPCTKILFDTIQLASSTPGYKVNSSCNNAYGHAKGIKAKHIIPAKSLLIPLFPYASRIHFKMYSKPSRGQ</sequence>
<evidence type="ECO:0000256" key="9">
    <source>
        <dbReference type="RuleBase" id="RU361169"/>
    </source>
</evidence>
<dbReference type="AlphaFoldDB" id="A0ABC8T623"/>
<keyword evidence="7" id="KW-0961">Cell wall biogenesis/degradation</keyword>
<accession>A0ABC8T623</accession>
<evidence type="ECO:0000313" key="10">
    <source>
        <dbReference type="EMBL" id="CAK9164864.1"/>
    </source>
</evidence>
<evidence type="ECO:0000256" key="2">
    <source>
        <dbReference type="ARBA" id="ARBA00008834"/>
    </source>
</evidence>
<keyword evidence="5 9" id="KW-0378">Hydrolase</keyword>
<evidence type="ECO:0000256" key="4">
    <source>
        <dbReference type="ARBA" id="ARBA00022525"/>
    </source>
</evidence>
<organism evidence="10 11">
    <name type="scientific">Ilex paraguariensis</name>
    <name type="common">yerba mate</name>
    <dbReference type="NCBI Taxonomy" id="185542"/>
    <lineage>
        <taxon>Eukaryota</taxon>
        <taxon>Viridiplantae</taxon>
        <taxon>Streptophyta</taxon>
        <taxon>Embryophyta</taxon>
        <taxon>Tracheophyta</taxon>
        <taxon>Spermatophyta</taxon>
        <taxon>Magnoliopsida</taxon>
        <taxon>eudicotyledons</taxon>
        <taxon>Gunneridae</taxon>
        <taxon>Pentapetalae</taxon>
        <taxon>asterids</taxon>
        <taxon>campanulids</taxon>
        <taxon>Aquifoliales</taxon>
        <taxon>Aquifoliaceae</taxon>
        <taxon>Ilex</taxon>
    </lineage>
</organism>
<dbReference type="PROSITE" id="PS00502">
    <property type="entry name" value="POLYGALACTURONASE"/>
    <property type="match status" value="1"/>
</dbReference>
<dbReference type="InterPro" id="IPR012334">
    <property type="entry name" value="Pectin_lyas_fold"/>
</dbReference>
<evidence type="ECO:0000256" key="6">
    <source>
        <dbReference type="ARBA" id="ARBA00023295"/>
    </source>
</evidence>
<dbReference type="GO" id="GO:0016798">
    <property type="term" value="F:hydrolase activity, acting on glycosyl bonds"/>
    <property type="evidence" value="ECO:0007669"/>
    <property type="project" value="UniProtKB-KW"/>
</dbReference>